<feature type="signal peptide" evidence="1">
    <location>
        <begin position="1"/>
        <end position="27"/>
    </location>
</feature>
<sequence>MAWLPGYLPDLLFAVAAKILFPLSAQARLLPMTDTATDELLASAGWPCNIREGADHILSKEHRHGDKASY</sequence>
<evidence type="ECO:0000313" key="3">
    <source>
        <dbReference type="Proteomes" id="UP000245910"/>
    </source>
</evidence>
<keyword evidence="1" id="KW-0732">Signal</keyword>
<accession>A0A2L2TUI1</accession>
<organism evidence="2 3">
    <name type="scientific">Fusarium venenatum</name>
    <dbReference type="NCBI Taxonomy" id="56646"/>
    <lineage>
        <taxon>Eukaryota</taxon>
        <taxon>Fungi</taxon>
        <taxon>Dikarya</taxon>
        <taxon>Ascomycota</taxon>
        <taxon>Pezizomycotina</taxon>
        <taxon>Sordariomycetes</taxon>
        <taxon>Hypocreomycetidae</taxon>
        <taxon>Hypocreales</taxon>
        <taxon>Nectriaceae</taxon>
        <taxon>Fusarium</taxon>
    </lineage>
</organism>
<evidence type="ECO:0000256" key="1">
    <source>
        <dbReference type="SAM" id="SignalP"/>
    </source>
</evidence>
<proteinExistence type="predicted"/>
<protein>
    <submittedName>
        <fullName evidence="2">Uncharacterized protein</fullName>
    </submittedName>
</protein>
<dbReference type="AlphaFoldDB" id="A0A2L2TUI1"/>
<dbReference type="Proteomes" id="UP000245910">
    <property type="component" value="Chromosome I"/>
</dbReference>
<evidence type="ECO:0000313" key="2">
    <source>
        <dbReference type="EMBL" id="CEI65080.1"/>
    </source>
</evidence>
<dbReference type="EMBL" id="LN649229">
    <property type="protein sequence ID" value="CEI65080.1"/>
    <property type="molecule type" value="Genomic_DNA"/>
</dbReference>
<name>A0A2L2TUI1_9HYPO</name>
<feature type="chain" id="PRO_5014947551" evidence="1">
    <location>
        <begin position="28"/>
        <end position="70"/>
    </location>
</feature>
<reference evidence="3" key="1">
    <citation type="submission" date="2014-10" db="EMBL/GenBank/DDBJ databases">
        <authorList>
            <person name="King R."/>
        </authorList>
    </citation>
    <scope>NUCLEOTIDE SEQUENCE [LARGE SCALE GENOMIC DNA]</scope>
    <source>
        <strain evidence="3">A3/5</strain>
    </source>
</reference>
<keyword evidence="3" id="KW-1185">Reference proteome</keyword>